<dbReference type="GeneTree" id="ENSGT01150000286975"/>
<dbReference type="Pfam" id="PF05296">
    <property type="entry name" value="TAS2R"/>
    <property type="match status" value="1"/>
</dbReference>
<evidence type="ECO:0000256" key="6">
    <source>
        <dbReference type="ARBA" id="ARBA00022989"/>
    </source>
</evidence>
<keyword evidence="9 13" id="KW-0675">Receptor</keyword>
<feature type="transmembrane region" description="Helical" evidence="14">
    <location>
        <begin position="128"/>
        <end position="148"/>
    </location>
</feature>
<evidence type="ECO:0000256" key="11">
    <source>
        <dbReference type="ARBA" id="ARBA00023224"/>
    </source>
</evidence>
<dbReference type="GO" id="GO:0005886">
    <property type="term" value="C:plasma membrane"/>
    <property type="evidence" value="ECO:0007669"/>
    <property type="project" value="UniProtKB-ARBA"/>
</dbReference>
<evidence type="ECO:0000256" key="1">
    <source>
        <dbReference type="ARBA" id="ARBA00004141"/>
    </source>
</evidence>
<keyword evidence="11 13" id="KW-0807">Transducer</keyword>
<feature type="transmembrane region" description="Helical" evidence="14">
    <location>
        <begin position="42"/>
        <end position="63"/>
    </location>
</feature>
<keyword evidence="16" id="KW-1185">Reference proteome</keyword>
<dbReference type="CTD" id="50839"/>
<keyword evidence="10" id="KW-0325">Glycoprotein</keyword>
<dbReference type="SUPFAM" id="SSF81321">
    <property type="entry name" value="Family A G protein-coupled receptor-like"/>
    <property type="match status" value="1"/>
</dbReference>
<name>A0A0D9SCZ9_CHLSB</name>
<evidence type="ECO:0000256" key="8">
    <source>
        <dbReference type="ARBA" id="ARBA00023136"/>
    </source>
</evidence>
<evidence type="ECO:0000256" key="10">
    <source>
        <dbReference type="ARBA" id="ARBA00023180"/>
    </source>
</evidence>
<dbReference type="BioGRID-ORCS" id="103218595">
    <property type="hits" value="0 hits in 9 CRISPR screens"/>
</dbReference>
<evidence type="ECO:0000256" key="2">
    <source>
        <dbReference type="ARBA" id="ARBA00007376"/>
    </source>
</evidence>
<dbReference type="FunFam" id="1.20.1070.10:FF:000042">
    <property type="entry name" value="Taste receptor type 2 member 7"/>
    <property type="match status" value="1"/>
</dbReference>
<comment type="subcellular location">
    <subcellularLocation>
        <location evidence="1 13">Membrane</location>
        <topology evidence="1 13">Multi-pass membrane protein</topology>
    </subcellularLocation>
</comment>
<gene>
    <name evidence="15" type="primary">TAS2R10</name>
</gene>
<feature type="transmembrane region" description="Helical" evidence="14">
    <location>
        <begin position="257"/>
        <end position="280"/>
    </location>
</feature>
<dbReference type="Proteomes" id="UP000029965">
    <property type="component" value="Chromosome 11"/>
</dbReference>
<evidence type="ECO:0000256" key="3">
    <source>
        <dbReference type="ARBA" id="ARBA00022480"/>
    </source>
</evidence>
<evidence type="ECO:0000313" key="16">
    <source>
        <dbReference type="Proteomes" id="UP000029965"/>
    </source>
</evidence>
<keyword evidence="7 13" id="KW-0297">G-protein coupled receptor</keyword>
<evidence type="ECO:0000256" key="7">
    <source>
        <dbReference type="ARBA" id="ARBA00023040"/>
    </source>
</evidence>
<feature type="transmembrane region" description="Helical" evidence="14">
    <location>
        <begin position="6"/>
        <end position="30"/>
    </location>
</feature>
<dbReference type="GO" id="GO:0004930">
    <property type="term" value="F:G protein-coupled receptor activity"/>
    <property type="evidence" value="ECO:0007669"/>
    <property type="project" value="UniProtKB-KW"/>
</dbReference>
<dbReference type="GO" id="GO:0033038">
    <property type="term" value="F:bitter taste receptor activity"/>
    <property type="evidence" value="ECO:0007669"/>
    <property type="project" value="Ensembl"/>
</dbReference>
<feature type="transmembrane region" description="Helical" evidence="14">
    <location>
        <begin position="83"/>
        <end position="108"/>
    </location>
</feature>
<keyword evidence="6 14" id="KW-1133">Transmembrane helix</keyword>
<evidence type="ECO:0000313" key="15">
    <source>
        <dbReference type="Ensembl" id="ENSCSAP00000018738.1"/>
    </source>
</evidence>
<evidence type="ECO:0000256" key="12">
    <source>
        <dbReference type="RuleBase" id="RU004423"/>
    </source>
</evidence>
<comment type="similarity">
    <text evidence="2 12">Belongs to the G-protein coupled receptor T2R family.</text>
</comment>
<protein>
    <recommendedName>
        <fullName evidence="13">Taste receptor type 2</fullName>
    </recommendedName>
</protein>
<evidence type="ECO:0000256" key="5">
    <source>
        <dbReference type="ARBA" id="ARBA00022692"/>
    </source>
</evidence>
<dbReference type="OMA" id="WLFTFPQ"/>
<dbReference type="InterPro" id="IPR007960">
    <property type="entry name" value="TAS2R"/>
</dbReference>
<dbReference type="eggNOG" id="ENOG502T3AX">
    <property type="taxonomic scope" value="Eukaryota"/>
</dbReference>
<feature type="transmembrane region" description="Helical" evidence="14">
    <location>
        <begin position="176"/>
        <end position="201"/>
    </location>
</feature>
<sequence>MLSVVEGILIFVVISESVFAVLGNGFIGLVNCIDCAKNKLSTIGFILTGLAISRIFLIWLIITDGFIRIFSPDIYASGNLIEYISYFWVICNQSSMWFATSLSIFYFLKIANFSNYVFLWLKNRTNRILPLLMGFLLISCLLNFAYIAKILNDLKMKNDTVWRLNIFKNEYFIKQILLNLGVIFFFTLSLITSVLLIISLWRHNRQMQSNVTGLRDSNTEAHVKAMKVLISFIILFILYFIGIAIEVSYFTVPENKLLLMFGMTTTAIYPWGHSFILILGNSKLKKASLRVLQQLKCCEKRKNLRAT</sequence>
<keyword evidence="3 13" id="KW-0919">Taste</keyword>
<proteinExistence type="inferred from homology"/>
<organism evidence="15 16">
    <name type="scientific">Chlorocebus sabaeus</name>
    <name type="common">Green monkey</name>
    <name type="synonym">Simia sabaea</name>
    <dbReference type="NCBI Taxonomy" id="60711"/>
    <lineage>
        <taxon>Eukaryota</taxon>
        <taxon>Metazoa</taxon>
        <taxon>Chordata</taxon>
        <taxon>Craniata</taxon>
        <taxon>Vertebrata</taxon>
        <taxon>Euteleostomi</taxon>
        <taxon>Mammalia</taxon>
        <taxon>Eutheria</taxon>
        <taxon>Euarchontoglires</taxon>
        <taxon>Primates</taxon>
        <taxon>Haplorrhini</taxon>
        <taxon>Catarrhini</taxon>
        <taxon>Cercopithecidae</taxon>
        <taxon>Cercopithecinae</taxon>
        <taxon>Chlorocebus</taxon>
    </lineage>
</organism>
<evidence type="ECO:0000256" key="9">
    <source>
        <dbReference type="ARBA" id="ARBA00023170"/>
    </source>
</evidence>
<dbReference type="Gene3D" id="1.20.1070.10">
    <property type="entry name" value="Rhodopsin 7-helix transmembrane proteins"/>
    <property type="match status" value="1"/>
</dbReference>
<accession>A0A0D9SCZ9</accession>
<dbReference type="AlphaFoldDB" id="A0A0D9SCZ9"/>
<evidence type="ECO:0000256" key="4">
    <source>
        <dbReference type="ARBA" id="ARBA00022606"/>
    </source>
</evidence>
<dbReference type="SMR" id="A0A0D9SCZ9"/>
<feature type="transmembrane region" description="Helical" evidence="14">
    <location>
        <begin position="228"/>
        <end position="251"/>
    </location>
</feature>
<reference evidence="15" key="3">
    <citation type="submission" date="2025-09" db="UniProtKB">
        <authorList>
            <consortium name="Ensembl"/>
        </authorList>
    </citation>
    <scope>IDENTIFICATION</scope>
</reference>
<keyword evidence="5 13" id="KW-0812">Transmembrane</keyword>
<dbReference type="GeneID" id="103218595"/>
<evidence type="ECO:0000256" key="14">
    <source>
        <dbReference type="SAM" id="Phobius"/>
    </source>
</evidence>
<dbReference type="STRING" id="60711.ENSCSAP00000018738"/>
<dbReference type="KEGG" id="csab:103218595"/>
<evidence type="ECO:0000256" key="13">
    <source>
        <dbReference type="RuleBase" id="RU004424"/>
    </source>
</evidence>
<keyword evidence="8 13" id="KW-0472">Membrane</keyword>
<dbReference type="EMBL" id="AQIB01151458">
    <property type="status" value="NOT_ANNOTATED_CDS"/>
    <property type="molecule type" value="Genomic_DNA"/>
</dbReference>
<reference evidence="15 16" key="1">
    <citation type="submission" date="2014-03" db="EMBL/GenBank/DDBJ databases">
        <authorList>
            <person name="Warren W."/>
            <person name="Wilson R.K."/>
        </authorList>
    </citation>
    <scope>NUCLEOTIDE SEQUENCE</scope>
</reference>
<keyword evidence="4 13" id="KW-0716">Sensory transduction</keyword>
<dbReference type="Ensembl" id="ENSCSAT00000019318.1">
    <property type="protein sequence ID" value="ENSCSAP00000018738.1"/>
    <property type="gene ID" value="ENSCSAG00000019228.1"/>
</dbReference>
<reference evidence="15" key="2">
    <citation type="submission" date="2025-08" db="UniProtKB">
        <authorList>
            <consortium name="Ensembl"/>
        </authorList>
    </citation>
    <scope>IDENTIFICATION</scope>
</reference>
<dbReference type="CDD" id="cd15021">
    <property type="entry name" value="7tm_TAS2R10"/>
    <property type="match status" value="1"/>
</dbReference>
<dbReference type="PANTHER" id="PTHR11394:SF63">
    <property type="entry name" value="TASTE RECEPTOR TYPE 2 MEMBER 10"/>
    <property type="match status" value="1"/>
</dbReference>
<dbReference type="PANTHER" id="PTHR11394">
    <property type="entry name" value="TASTE RECEPTOR TYPE 2"/>
    <property type="match status" value="1"/>
</dbReference>